<dbReference type="AlphaFoldDB" id="L9JCM0"/>
<reference evidence="2" key="2">
    <citation type="journal article" date="2013" name="Nat. Commun.">
        <title>Genome of the Chinese tree shrew.</title>
        <authorList>
            <person name="Fan Y."/>
            <person name="Huang Z.Y."/>
            <person name="Cao C.C."/>
            <person name="Chen C.S."/>
            <person name="Chen Y.X."/>
            <person name="Fan D.D."/>
            <person name="He J."/>
            <person name="Hou H.L."/>
            <person name="Hu L."/>
            <person name="Hu X.T."/>
            <person name="Jiang X.T."/>
            <person name="Lai R."/>
            <person name="Lang Y.S."/>
            <person name="Liang B."/>
            <person name="Liao S.G."/>
            <person name="Mu D."/>
            <person name="Ma Y.Y."/>
            <person name="Niu Y.Y."/>
            <person name="Sun X.Q."/>
            <person name="Xia J.Q."/>
            <person name="Xiao J."/>
            <person name="Xiong Z.Q."/>
            <person name="Xu L."/>
            <person name="Yang L."/>
            <person name="Zhang Y."/>
            <person name="Zhao W."/>
            <person name="Zhao X.D."/>
            <person name="Zheng Y.T."/>
            <person name="Zhou J.M."/>
            <person name="Zhu Y.B."/>
            <person name="Zhang G.J."/>
            <person name="Wang J."/>
            <person name="Yao Y.G."/>
        </authorList>
    </citation>
    <scope>NUCLEOTIDE SEQUENCE [LARGE SCALE GENOMIC DNA]</scope>
</reference>
<organism evidence="1 2">
    <name type="scientific">Tupaia chinensis</name>
    <name type="common">Chinese tree shrew</name>
    <name type="synonym">Tupaia belangeri chinensis</name>
    <dbReference type="NCBI Taxonomy" id="246437"/>
    <lineage>
        <taxon>Eukaryota</taxon>
        <taxon>Metazoa</taxon>
        <taxon>Chordata</taxon>
        <taxon>Craniata</taxon>
        <taxon>Vertebrata</taxon>
        <taxon>Euteleostomi</taxon>
        <taxon>Mammalia</taxon>
        <taxon>Eutheria</taxon>
        <taxon>Euarchontoglires</taxon>
        <taxon>Scandentia</taxon>
        <taxon>Tupaiidae</taxon>
        <taxon>Tupaia</taxon>
    </lineage>
</organism>
<reference evidence="2" key="1">
    <citation type="submission" date="2012-07" db="EMBL/GenBank/DDBJ databases">
        <title>Genome of the Chinese tree shrew, a rising model animal genetically related to primates.</title>
        <authorList>
            <person name="Zhang G."/>
            <person name="Fan Y."/>
            <person name="Yao Y."/>
            <person name="Huang Z."/>
        </authorList>
    </citation>
    <scope>NUCLEOTIDE SEQUENCE [LARGE SCALE GENOMIC DNA]</scope>
</reference>
<name>L9JCM0_TUPCH</name>
<sequence>MRSEANGGRAMRAADEGATVTAFAVGGDLEDPGDLRDVSAPGLLGNAGDIVGHGYLGDAGDIDNVGEFSNPGLSRDTDNLAALANLVTLVPSATWEILETLATVATLTAQVILTILATLATLATLTTSVAQTILEAPVLRERQQLQPVAFLRSSRHSTSQNQAEMLCLQLEAQLTDCSKSPSPCLPHHLWRQRSSACP</sequence>
<gene>
    <name evidence="1" type="ORF">TREES_T100016307</name>
</gene>
<keyword evidence="2" id="KW-1185">Reference proteome</keyword>
<protein>
    <submittedName>
        <fullName evidence="1">Uncharacterized protein</fullName>
    </submittedName>
</protein>
<dbReference type="Proteomes" id="UP000011518">
    <property type="component" value="Unassembled WGS sequence"/>
</dbReference>
<proteinExistence type="predicted"/>
<evidence type="ECO:0000313" key="2">
    <source>
        <dbReference type="Proteomes" id="UP000011518"/>
    </source>
</evidence>
<evidence type="ECO:0000313" key="1">
    <source>
        <dbReference type="EMBL" id="ELW48326.1"/>
    </source>
</evidence>
<accession>L9JCM0</accession>
<dbReference type="InParanoid" id="L9JCM0"/>
<dbReference type="EMBL" id="KB321062">
    <property type="protein sequence ID" value="ELW48326.1"/>
    <property type="molecule type" value="Genomic_DNA"/>
</dbReference>